<evidence type="ECO:0000259" key="2">
    <source>
        <dbReference type="Pfam" id="PF13358"/>
    </source>
</evidence>
<evidence type="ECO:0000313" key="4">
    <source>
        <dbReference type="Proteomes" id="UP000719412"/>
    </source>
</evidence>
<keyword evidence="4" id="KW-1185">Reference proteome</keyword>
<reference evidence="3" key="2">
    <citation type="submission" date="2021-08" db="EMBL/GenBank/DDBJ databases">
        <authorList>
            <person name="Eriksson T."/>
        </authorList>
    </citation>
    <scope>NUCLEOTIDE SEQUENCE</scope>
    <source>
        <strain evidence="3">Stoneville</strain>
        <tissue evidence="3">Whole head</tissue>
    </source>
</reference>
<dbReference type="PANTHER" id="PTHR23022">
    <property type="entry name" value="TRANSPOSABLE ELEMENT-RELATED"/>
    <property type="match status" value="1"/>
</dbReference>
<evidence type="ECO:0008006" key="5">
    <source>
        <dbReference type="Google" id="ProtNLM"/>
    </source>
</evidence>
<dbReference type="InterPro" id="IPR052338">
    <property type="entry name" value="Transposase_5"/>
</dbReference>
<name>A0A8J6HJ26_TENMO</name>
<protein>
    <recommendedName>
        <fullName evidence="5">Transposase</fullName>
    </recommendedName>
</protein>
<proteinExistence type="predicted"/>
<dbReference type="PANTHER" id="PTHR23022:SF135">
    <property type="entry name" value="SI:DKEY-77F5.3"/>
    <property type="match status" value="1"/>
</dbReference>
<dbReference type="GO" id="GO:0006313">
    <property type="term" value="P:DNA transposition"/>
    <property type="evidence" value="ECO:0007669"/>
    <property type="project" value="InterPro"/>
</dbReference>
<comment type="caution">
    <text evidence="3">The sequence shown here is derived from an EMBL/GenBank/DDBJ whole genome shotgun (WGS) entry which is preliminary data.</text>
</comment>
<dbReference type="Pfam" id="PF13358">
    <property type="entry name" value="DDE_3"/>
    <property type="match status" value="1"/>
</dbReference>
<gene>
    <name evidence="3" type="ORF">GEV33_007569</name>
</gene>
<dbReference type="Proteomes" id="UP000719412">
    <property type="component" value="Unassembled WGS sequence"/>
</dbReference>
<reference evidence="3" key="1">
    <citation type="journal article" date="2020" name="J Insects Food Feed">
        <title>The yellow mealworm (Tenebrio molitor) genome: a resource for the emerging insects as food and feed industry.</title>
        <authorList>
            <person name="Eriksson T."/>
            <person name="Andere A."/>
            <person name="Kelstrup H."/>
            <person name="Emery V."/>
            <person name="Picard C."/>
        </authorList>
    </citation>
    <scope>NUCLEOTIDE SEQUENCE</scope>
    <source>
        <strain evidence="3">Stoneville</strain>
        <tissue evidence="3">Whole head</tissue>
    </source>
</reference>
<accession>A0A8J6HJ26</accession>
<dbReference type="AlphaFoldDB" id="A0A8J6HJ26"/>
<evidence type="ECO:0000259" key="1">
    <source>
        <dbReference type="Pfam" id="PF01498"/>
    </source>
</evidence>
<evidence type="ECO:0000313" key="3">
    <source>
        <dbReference type="EMBL" id="KAH0815222.1"/>
    </source>
</evidence>
<dbReference type="InterPro" id="IPR036397">
    <property type="entry name" value="RNaseH_sf"/>
</dbReference>
<dbReference type="GO" id="GO:0015074">
    <property type="term" value="P:DNA integration"/>
    <property type="evidence" value="ECO:0007669"/>
    <property type="project" value="InterPro"/>
</dbReference>
<dbReference type="GO" id="GO:0003677">
    <property type="term" value="F:DNA binding"/>
    <property type="evidence" value="ECO:0007669"/>
    <property type="project" value="InterPro"/>
</dbReference>
<dbReference type="Gene3D" id="3.30.420.10">
    <property type="entry name" value="Ribonuclease H-like superfamily/Ribonuclease H"/>
    <property type="match status" value="2"/>
</dbReference>
<dbReference type="EMBL" id="JABDTM020023405">
    <property type="protein sequence ID" value="KAH0815222.1"/>
    <property type="molecule type" value="Genomic_DNA"/>
</dbReference>
<feature type="domain" description="Tc1-like transposase DDE" evidence="2">
    <location>
        <begin position="14"/>
        <end position="159"/>
    </location>
</feature>
<dbReference type="InterPro" id="IPR002492">
    <property type="entry name" value="Transposase_Tc1-like"/>
</dbReference>
<dbReference type="InterPro" id="IPR038717">
    <property type="entry name" value="Tc1-like_DDE_dom"/>
</dbReference>
<organism evidence="3 4">
    <name type="scientific">Tenebrio molitor</name>
    <name type="common">Yellow mealworm beetle</name>
    <dbReference type="NCBI Taxonomy" id="7067"/>
    <lineage>
        <taxon>Eukaryota</taxon>
        <taxon>Metazoa</taxon>
        <taxon>Ecdysozoa</taxon>
        <taxon>Arthropoda</taxon>
        <taxon>Hexapoda</taxon>
        <taxon>Insecta</taxon>
        <taxon>Pterygota</taxon>
        <taxon>Neoptera</taxon>
        <taxon>Endopterygota</taxon>
        <taxon>Coleoptera</taxon>
        <taxon>Polyphaga</taxon>
        <taxon>Cucujiformia</taxon>
        <taxon>Tenebrionidae</taxon>
        <taxon>Tenebrio</taxon>
    </lineage>
</organism>
<sequence>MEHTYWTEEQWGSVLFTDESRFTLRSPDGRERVWRRQGERYAACFISPRTPFGGGGVMVWGGISLEARIELVIVEHGSITARRYITECLQDHVVPYAEFLGENFILMQDNARPHTAGIVRQYLNEVGIVTLPWPARSPDMNPIEHVWDELGRRIRHRENILETIPSLRIALQEEWEQLPQDVITNLIRSVPRRLETLIAARGVRKRLKERGLSAKTPATGPSLTVGLRRARLEFAHQYVNGGDNEWKNVLFTDESRFNPRSPDGCEKRYGKIFGLFDGPEGWQRRTISAMAFGNPPSGMIADPERHARDSQLATCGTAAHSAVADRVP</sequence>
<feature type="domain" description="Transposase Tc1-like" evidence="1">
    <location>
        <begin position="176"/>
        <end position="240"/>
    </location>
</feature>
<dbReference type="Pfam" id="PF01498">
    <property type="entry name" value="HTH_Tnp_Tc3_2"/>
    <property type="match status" value="1"/>
</dbReference>